<dbReference type="HOGENOM" id="CLU_1372802_0_0_1"/>
<evidence type="ECO:0000313" key="1">
    <source>
        <dbReference type="EMBL" id="EFP81476.1"/>
    </source>
</evidence>
<dbReference type="EMBL" id="DS178279">
    <property type="protein sequence ID" value="EFP81476.1"/>
    <property type="molecule type" value="Genomic_DNA"/>
</dbReference>
<protein>
    <submittedName>
        <fullName evidence="1">Uncharacterized protein</fullName>
    </submittedName>
</protein>
<name>E3KBH0_PUCGT</name>
<gene>
    <name evidence="1" type="ORF">PGTG_07725</name>
</gene>
<sequence>MSNELSLPKDADDVAEVTEEYCTSDKFIVAGVVVYLPNTFPVTRPIAEVIEEYCTSDNFIVAGVVVYLPNTFPVERPVNKPFHKSNHLLHYHEPQSHGIDTDDIKQDSLRGIALPLTPKLRKWLSCYHRGVPLVAEVTEEYCTSDKFIVAGVVVYLPNTFPVTRPIAEVIEEYCTSDKFIVAGVIVYLPNTFPVARPSK</sequence>
<reference evidence="2" key="2">
    <citation type="journal article" date="2011" name="Proc. Natl. Acad. Sci. U.S.A.">
        <title>Obligate biotrophy features unraveled by the genomic analysis of rust fungi.</title>
        <authorList>
            <person name="Duplessis S."/>
            <person name="Cuomo C.A."/>
            <person name="Lin Y.-C."/>
            <person name="Aerts A."/>
            <person name="Tisserant E."/>
            <person name="Veneault-Fourrey C."/>
            <person name="Joly D.L."/>
            <person name="Hacquard S."/>
            <person name="Amselem J."/>
            <person name="Cantarel B.L."/>
            <person name="Chiu R."/>
            <person name="Coutinho P.M."/>
            <person name="Feau N."/>
            <person name="Field M."/>
            <person name="Frey P."/>
            <person name="Gelhaye E."/>
            <person name="Goldberg J."/>
            <person name="Grabherr M.G."/>
            <person name="Kodira C.D."/>
            <person name="Kohler A."/>
            <person name="Kuees U."/>
            <person name="Lindquist E.A."/>
            <person name="Lucas S.M."/>
            <person name="Mago R."/>
            <person name="Mauceli E."/>
            <person name="Morin E."/>
            <person name="Murat C."/>
            <person name="Pangilinan J.L."/>
            <person name="Park R."/>
            <person name="Pearson M."/>
            <person name="Quesneville H."/>
            <person name="Rouhier N."/>
            <person name="Sakthikumar S."/>
            <person name="Salamov A.A."/>
            <person name="Schmutz J."/>
            <person name="Selles B."/>
            <person name="Shapiro H."/>
            <person name="Tanguay P."/>
            <person name="Tuskan G.A."/>
            <person name="Henrissat B."/>
            <person name="Van de Peer Y."/>
            <person name="Rouze P."/>
            <person name="Ellis J.G."/>
            <person name="Dodds P.N."/>
            <person name="Schein J.E."/>
            <person name="Zhong S."/>
            <person name="Hamelin R.C."/>
            <person name="Grigoriev I.V."/>
            <person name="Szabo L.J."/>
            <person name="Martin F."/>
        </authorList>
    </citation>
    <scope>NUCLEOTIDE SEQUENCE [LARGE SCALE GENOMIC DNA]</scope>
    <source>
        <strain evidence="2">CRL 75-36-700-3 / race SCCL</strain>
    </source>
</reference>
<dbReference type="InParanoid" id="E3KBH0"/>
<proteinExistence type="predicted"/>
<dbReference type="KEGG" id="pgr:PGTG_07725"/>
<accession>E3KBH0</accession>
<dbReference type="AlphaFoldDB" id="E3KBH0"/>
<keyword evidence="2" id="KW-1185">Reference proteome</keyword>
<dbReference type="RefSeq" id="XP_003325895.1">
    <property type="nucleotide sequence ID" value="XM_003325847.1"/>
</dbReference>
<organism evidence="1 2">
    <name type="scientific">Puccinia graminis f. sp. tritici (strain CRL 75-36-700-3 / race SCCL)</name>
    <name type="common">Black stem rust fungus</name>
    <dbReference type="NCBI Taxonomy" id="418459"/>
    <lineage>
        <taxon>Eukaryota</taxon>
        <taxon>Fungi</taxon>
        <taxon>Dikarya</taxon>
        <taxon>Basidiomycota</taxon>
        <taxon>Pucciniomycotina</taxon>
        <taxon>Pucciniomycetes</taxon>
        <taxon>Pucciniales</taxon>
        <taxon>Pucciniaceae</taxon>
        <taxon>Puccinia</taxon>
    </lineage>
</organism>
<dbReference type="GeneID" id="10537222"/>
<reference key="1">
    <citation type="submission" date="2007-01" db="EMBL/GenBank/DDBJ databases">
        <title>The Genome Sequence of Puccinia graminis f. sp. tritici Strain CRL 75-36-700-3.</title>
        <authorList>
            <consortium name="The Broad Institute Genome Sequencing Platform"/>
            <person name="Birren B."/>
            <person name="Lander E."/>
            <person name="Galagan J."/>
            <person name="Nusbaum C."/>
            <person name="Devon K."/>
            <person name="Cuomo C."/>
            <person name="Jaffe D."/>
            <person name="Butler J."/>
            <person name="Alvarez P."/>
            <person name="Gnerre S."/>
            <person name="Grabherr M."/>
            <person name="Mauceli E."/>
            <person name="Brockman W."/>
            <person name="Young S."/>
            <person name="LaButti K."/>
            <person name="Sykes S."/>
            <person name="DeCaprio D."/>
            <person name="Crawford M."/>
            <person name="Koehrsen M."/>
            <person name="Engels R."/>
            <person name="Montgomery P."/>
            <person name="Pearson M."/>
            <person name="Howarth C."/>
            <person name="Larson L."/>
            <person name="White J."/>
            <person name="Zeng Q."/>
            <person name="Kodira C."/>
            <person name="Yandava C."/>
            <person name="Alvarado L."/>
            <person name="O'Leary S."/>
            <person name="Szabo L."/>
            <person name="Dean R."/>
            <person name="Schein J."/>
        </authorList>
    </citation>
    <scope>NUCLEOTIDE SEQUENCE</scope>
    <source>
        <strain>CRL 75-36-700-3</strain>
    </source>
</reference>
<dbReference type="Proteomes" id="UP000008783">
    <property type="component" value="Unassembled WGS sequence"/>
</dbReference>
<dbReference type="VEuPathDB" id="FungiDB:PGTG_07725"/>
<evidence type="ECO:0000313" key="2">
    <source>
        <dbReference type="Proteomes" id="UP000008783"/>
    </source>
</evidence>